<proteinExistence type="predicted"/>
<reference evidence="2" key="1">
    <citation type="journal article" date="2024" name="Proc. Natl. Acad. Sci. U.S.A.">
        <title>Extraordinary preservation of gene collinearity over three hundred million years revealed in homosporous lycophytes.</title>
        <authorList>
            <person name="Li C."/>
            <person name="Wickell D."/>
            <person name="Kuo L.Y."/>
            <person name="Chen X."/>
            <person name="Nie B."/>
            <person name="Liao X."/>
            <person name="Peng D."/>
            <person name="Ji J."/>
            <person name="Jenkins J."/>
            <person name="Williams M."/>
            <person name="Shu S."/>
            <person name="Plott C."/>
            <person name="Barry K."/>
            <person name="Rajasekar S."/>
            <person name="Grimwood J."/>
            <person name="Han X."/>
            <person name="Sun S."/>
            <person name="Hou Z."/>
            <person name="He W."/>
            <person name="Dai G."/>
            <person name="Sun C."/>
            <person name="Schmutz J."/>
            <person name="Leebens-Mack J.H."/>
            <person name="Li F.W."/>
            <person name="Wang L."/>
        </authorList>
    </citation>
    <scope>NUCLEOTIDE SEQUENCE [LARGE SCALE GENOMIC DNA]</scope>
    <source>
        <strain evidence="2">cv. PW_Plant_1</strain>
    </source>
</reference>
<sequence length="607" mass="67291">MESCNVQMPVSCSVKKLKREAAQRRKAQARLLKVRAEEQERLQRLEIDALVEQQRLQRLERQRCKEEMAQENRLLHQSSSDGKVRPINKHLAAMEITRSEEKKQKDISLIWVREKESVRVKHGQQQNQIMRAAAESRRRLARGPRSGVVVSDSPSTAMLLPLEDHRVVSIEYQASSTQALMRVTLLAAGFVIGSRGISARLIGQTTGAMIQSWTDSCREDSIVPMRLFRIQGKKAVVQAAVSLIEQAVRKYKDLCDCKRRGEFVQREHLINGVEFYYQPPPRKAFSSLALAAEACRPKTVPPPSGHGSSQQLPLPFGAHQVWFHQFHAKQQQTHLPSPAQEQVLKQQESQAQKDKMNVVKLELQMDQGHCVHTETVTSLEQAMQQVRLDQLHIQASNTGANDCTVREKRLGNSVTDSWSNITRNRTPIFPANSSLFSVFGNGGLPLPIAQDCRSNSASANVIIASTPMTPFDFPKYDFLRESLSLFPWTPAGAGQLGSITSNYGQHPHNNPAAGSQDHSMCVVCFERVAGVRVMPCGHTCFCLPCTQGVGNCPLCHEKVASLQQNAAQVVGGTSDTGVAKTSSAASAQSELISGYYDLWNWTPGASV</sequence>
<comment type="caution">
    <text evidence="1">The sequence shown here is derived from an EMBL/GenBank/DDBJ whole genome shotgun (WGS) entry which is preliminary data.</text>
</comment>
<keyword evidence="2" id="KW-1185">Reference proteome</keyword>
<dbReference type="Proteomes" id="UP001162992">
    <property type="component" value="Chromosome 7"/>
</dbReference>
<evidence type="ECO:0000313" key="2">
    <source>
        <dbReference type="Proteomes" id="UP001162992"/>
    </source>
</evidence>
<gene>
    <name evidence="1" type="ORF">O6H91_07G084400</name>
</gene>
<evidence type="ECO:0000313" key="1">
    <source>
        <dbReference type="EMBL" id="KAJ7550124.1"/>
    </source>
</evidence>
<accession>A0ACC2D727</accession>
<name>A0ACC2D727_DIPCM</name>
<dbReference type="EMBL" id="CM055098">
    <property type="protein sequence ID" value="KAJ7550124.1"/>
    <property type="molecule type" value="Genomic_DNA"/>
</dbReference>
<protein>
    <submittedName>
        <fullName evidence="1">Uncharacterized protein</fullName>
    </submittedName>
</protein>
<organism evidence="1 2">
    <name type="scientific">Diphasiastrum complanatum</name>
    <name type="common">Issler's clubmoss</name>
    <name type="synonym">Lycopodium complanatum</name>
    <dbReference type="NCBI Taxonomy" id="34168"/>
    <lineage>
        <taxon>Eukaryota</taxon>
        <taxon>Viridiplantae</taxon>
        <taxon>Streptophyta</taxon>
        <taxon>Embryophyta</taxon>
        <taxon>Tracheophyta</taxon>
        <taxon>Lycopodiopsida</taxon>
        <taxon>Lycopodiales</taxon>
        <taxon>Lycopodiaceae</taxon>
        <taxon>Lycopodioideae</taxon>
        <taxon>Diphasiastrum</taxon>
    </lineage>
</organism>